<dbReference type="Proteomes" id="UP000011761">
    <property type="component" value="Unassembled WGS sequence"/>
</dbReference>
<feature type="compositionally biased region" description="Polar residues" evidence="1">
    <location>
        <begin position="107"/>
        <end position="123"/>
    </location>
</feature>
<feature type="signal peptide" evidence="2">
    <location>
        <begin position="1"/>
        <end position="18"/>
    </location>
</feature>
<evidence type="ECO:0000313" key="4">
    <source>
        <dbReference type="Proteomes" id="UP000011761"/>
    </source>
</evidence>
<dbReference type="AlphaFoldDB" id="M2M8Z9"/>
<dbReference type="GeneID" id="19110444"/>
<evidence type="ECO:0000313" key="3">
    <source>
        <dbReference type="EMBL" id="EMC92881.1"/>
    </source>
</evidence>
<keyword evidence="2" id="KW-0732">Signal</keyword>
<feature type="region of interest" description="Disordered" evidence="1">
    <location>
        <begin position="90"/>
        <end position="128"/>
    </location>
</feature>
<accession>M2M8Z9</accession>
<sequence>MRFLASFAFASVALSAAAKEIAAPGWDKYAEERGFAGTEDPRELGHGGLAAREADAEAIAQWESAHGGQAGVYKPYGGHDVPAHMARREPWQSQDQYSHGHRARSIPAQNGRYQARGSNQAQDEAQPHEIFGADPAHIARAVKDTWDLYTGKAADTVKHFAREAGFVNRYGTEEGSEHFVRRAFEPVKEDERISVDRYNDYAAPETEGNEPSDGEEQAEHATWDQAHIIEHQRREASQSHDFHAVDRQGLGARPYQARDVEGRPAQRTSFSNRLHEARDLGGGSSAGQRVGYSVRPRQARDVEIKAQQRMGVGVRPILALKNDGPPGFPTVGKSEEPKKTGGWALW</sequence>
<dbReference type="KEGG" id="bcom:BAUCODRAFT_265185"/>
<keyword evidence="4" id="KW-1185">Reference proteome</keyword>
<feature type="chain" id="PRO_5004021099" evidence="2">
    <location>
        <begin position="19"/>
        <end position="346"/>
    </location>
</feature>
<feature type="compositionally biased region" description="Acidic residues" evidence="1">
    <location>
        <begin position="207"/>
        <end position="216"/>
    </location>
</feature>
<name>M2M8Z9_BAUPA</name>
<evidence type="ECO:0000256" key="1">
    <source>
        <dbReference type="SAM" id="MobiDB-lite"/>
    </source>
</evidence>
<dbReference type="OrthoDB" id="3913861at2759"/>
<dbReference type="RefSeq" id="XP_007680170.1">
    <property type="nucleotide sequence ID" value="XM_007681980.1"/>
</dbReference>
<dbReference type="HOGENOM" id="CLU_801641_0_0_1"/>
<reference evidence="3 4" key="1">
    <citation type="journal article" date="2012" name="PLoS Pathog.">
        <title>Diverse lifestyles and strategies of plant pathogenesis encoded in the genomes of eighteen Dothideomycetes fungi.</title>
        <authorList>
            <person name="Ohm R.A."/>
            <person name="Feau N."/>
            <person name="Henrissat B."/>
            <person name="Schoch C.L."/>
            <person name="Horwitz B.A."/>
            <person name="Barry K.W."/>
            <person name="Condon B.J."/>
            <person name="Copeland A.C."/>
            <person name="Dhillon B."/>
            <person name="Glaser F."/>
            <person name="Hesse C.N."/>
            <person name="Kosti I."/>
            <person name="LaButti K."/>
            <person name="Lindquist E.A."/>
            <person name="Lucas S."/>
            <person name="Salamov A.A."/>
            <person name="Bradshaw R.E."/>
            <person name="Ciuffetti L."/>
            <person name="Hamelin R.C."/>
            <person name="Kema G.H.J."/>
            <person name="Lawrence C."/>
            <person name="Scott J.A."/>
            <person name="Spatafora J.W."/>
            <person name="Turgeon B.G."/>
            <person name="de Wit P.J.G.M."/>
            <person name="Zhong S."/>
            <person name="Goodwin S.B."/>
            <person name="Grigoriev I.V."/>
        </authorList>
    </citation>
    <scope>NUCLEOTIDE SEQUENCE [LARGE SCALE GENOMIC DNA]</scope>
    <source>
        <strain evidence="3 4">UAMH 10762</strain>
    </source>
</reference>
<evidence type="ECO:0000256" key="2">
    <source>
        <dbReference type="SAM" id="SignalP"/>
    </source>
</evidence>
<organism evidence="3 4">
    <name type="scientific">Baudoinia panamericana (strain UAMH 10762)</name>
    <name type="common">Angels' share fungus</name>
    <name type="synonym">Baudoinia compniacensis (strain UAMH 10762)</name>
    <dbReference type="NCBI Taxonomy" id="717646"/>
    <lineage>
        <taxon>Eukaryota</taxon>
        <taxon>Fungi</taxon>
        <taxon>Dikarya</taxon>
        <taxon>Ascomycota</taxon>
        <taxon>Pezizomycotina</taxon>
        <taxon>Dothideomycetes</taxon>
        <taxon>Dothideomycetidae</taxon>
        <taxon>Mycosphaerellales</taxon>
        <taxon>Teratosphaeriaceae</taxon>
        <taxon>Baudoinia</taxon>
    </lineage>
</organism>
<dbReference type="EMBL" id="KB445561">
    <property type="protein sequence ID" value="EMC92881.1"/>
    <property type="molecule type" value="Genomic_DNA"/>
</dbReference>
<protein>
    <submittedName>
        <fullName evidence="3">Uncharacterized protein</fullName>
    </submittedName>
</protein>
<feature type="region of interest" description="Disordered" evidence="1">
    <location>
        <begin position="318"/>
        <end position="346"/>
    </location>
</feature>
<feature type="region of interest" description="Disordered" evidence="1">
    <location>
        <begin position="200"/>
        <end position="220"/>
    </location>
</feature>
<gene>
    <name evidence="3" type="ORF">BAUCODRAFT_265185</name>
</gene>
<proteinExistence type="predicted"/>